<evidence type="ECO:0000313" key="1">
    <source>
        <dbReference type="EMBL" id="PCH35833.1"/>
    </source>
</evidence>
<accession>A0A2H3J7T0</accession>
<protein>
    <submittedName>
        <fullName evidence="1">Uncharacterized protein</fullName>
    </submittedName>
</protein>
<gene>
    <name evidence="1" type="ORF">WOLCODRAFT_156526</name>
</gene>
<dbReference type="AlphaFoldDB" id="A0A2H3J7T0"/>
<evidence type="ECO:0000313" key="2">
    <source>
        <dbReference type="Proteomes" id="UP000218811"/>
    </source>
</evidence>
<proteinExistence type="predicted"/>
<sequence>MLDGFQCKRAIAALCCCPQAPSRKSLLAVEPALPTPPTSPLIFAATPRAEPPAEFSIADTPHLSSPADLLLDKEKLKGLYPEREEMFRSLSPSFFVGELLLSPAPQ</sequence>
<reference evidence="1 2" key="1">
    <citation type="journal article" date="2012" name="Science">
        <title>The Paleozoic origin of enzymatic lignin decomposition reconstructed from 31 fungal genomes.</title>
        <authorList>
            <person name="Floudas D."/>
            <person name="Binder M."/>
            <person name="Riley R."/>
            <person name="Barry K."/>
            <person name="Blanchette R.A."/>
            <person name="Henrissat B."/>
            <person name="Martinez A.T."/>
            <person name="Otillar R."/>
            <person name="Spatafora J.W."/>
            <person name="Yadav J.S."/>
            <person name="Aerts A."/>
            <person name="Benoit I."/>
            <person name="Boyd A."/>
            <person name="Carlson A."/>
            <person name="Copeland A."/>
            <person name="Coutinho P.M."/>
            <person name="de Vries R.P."/>
            <person name="Ferreira P."/>
            <person name="Findley K."/>
            <person name="Foster B."/>
            <person name="Gaskell J."/>
            <person name="Glotzer D."/>
            <person name="Gorecki P."/>
            <person name="Heitman J."/>
            <person name="Hesse C."/>
            <person name="Hori C."/>
            <person name="Igarashi K."/>
            <person name="Jurgens J.A."/>
            <person name="Kallen N."/>
            <person name="Kersten P."/>
            <person name="Kohler A."/>
            <person name="Kuees U."/>
            <person name="Kumar T.K.A."/>
            <person name="Kuo A."/>
            <person name="LaButti K."/>
            <person name="Larrondo L.F."/>
            <person name="Lindquist E."/>
            <person name="Ling A."/>
            <person name="Lombard V."/>
            <person name="Lucas S."/>
            <person name="Lundell T."/>
            <person name="Martin R."/>
            <person name="McLaughlin D.J."/>
            <person name="Morgenstern I."/>
            <person name="Morin E."/>
            <person name="Murat C."/>
            <person name="Nagy L.G."/>
            <person name="Nolan M."/>
            <person name="Ohm R.A."/>
            <person name="Patyshakuliyeva A."/>
            <person name="Rokas A."/>
            <person name="Ruiz-Duenas F.J."/>
            <person name="Sabat G."/>
            <person name="Salamov A."/>
            <person name="Samejima M."/>
            <person name="Schmutz J."/>
            <person name="Slot J.C."/>
            <person name="St John F."/>
            <person name="Stenlid J."/>
            <person name="Sun H."/>
            <person name="Sun S."/>
            <person name="Syed K."/>
            <person name="Tsang A."/>
            <person name="Wiebenga A."/>
            <person name="Young D."/>
            <person name="Pisabarro A."/>
            <person name="Eastwood D.C."/>
            <person name="Martin F."/>
            <person name="Cullen D."/>
            <person name="Grigoriev I.V."/>
            <person name="Hibbett D.S."/>
        </authorList>
    </citation>
    <scope>NUCLEOTIDE SEQUENCE [LARGE SCALE GENOMIC DNA]</scope>
    <source>
        <strain evidence="1 2">MD-104</strain>
    </source>
</reference>
<dbReference type="EMBL" id="KB467865">
    <property type="protein sequence ID" value="PCH35833.1"/>
    <property type="molecule type" value="Genomic_DNA"/>
</dbReference>
<keyword evidence="2" id="KW-1185">Reference proteome</keyword>
<organism evidence="1 2">
    <name type="scientific">Wolfiporia cocos (strain MD-104)</name>
    <name type="common">Brown rot fungus</name>
    <dbReference type="NCBI Taxonomy" id="742152"/>
    <lineage>
        <taxon>Eukaryota</taxon>
        <taxon>Fungi</taxon>
        <taxon>Dikarya</taxon>
        <taxon>Basidiomycota</taxon>
        <taxon>Agaricomycotina</taxon>
        <taxon>Agaricomycetes</taxon>
        <taxon>Polyporales</taxon>
        <taxon>Phaeolaceae</taxon>
        <taxon>Wolfiporia</taxon>
    </lineage>
</organism>
<dbReference type="Proteomes" id="UP000218811">
    <property type="component" value="Unassembled WGS sequence"/>
</dbReference>
<name>A0A2H3J7T0_WOLCO</name>